<dbReference type="Gene3D" id="3.90.70.10">
    <property type="entry name" value="Cysteine proteinases"/>
    <property type="match status" value="1"/>
</dbReference>
<dbReference type="InterPro" id="IPR028889">
    <property type="entry name" value="USP"/>
</dbReference>
<dbReference type="InterPro" id="IPR001394">
    <property type="entry name" value="Peptidase_C19_UCH"/>
</dbReference>
<reference evidence="2" key="1">
    <citation type="journal article" date="2020" name="Nature">
        <title>Giant virus diversity and host interactions through global metagenomics.</title>
        <authorList>
            <person name="Schulz F."/>
            <person name="Roux S."/>
            <person name="Paez-Espino D."/>
            <person name="Jungbluth S."/>
            <person name="Walsh D.A."/>
            <person name="Denef V.J."/>
            <person name="McMahon K.D."/>
            <person name="Konstantinidis K.T."/>
            <person name="Eloe-Fadrosh E.A."/>
            <person name="Kyrpides N.C."/>
            <person name="Woyke T."/>
        </authorList>
    </citation>
    <scope>NUCLEOTIDE SEQUENCE</scope>
    <source>
        <strain evidence="2">GVMAG-M-3300023179-59</strain>
    </source>
</reference>
<dbReference type="CDD" id="cd02674">
    <property type="entry name" value="Peptidase_C19R"/>
    <property type="match status" value="1"/>
</dbReference>
<name>A0A6C0H2C4_9ZZZZ</name>
<dbReference type="GO" id="GO:0016579">
    <property type="term" value="P:protein deubiquitination"/>
    <property type="evidence" value="ECO:0007669"/>
    <property type="project" value="InterPro"/>
</dbReference>
<accession>A0A6C0H2C4</accession>
<feature type="domain" description="USP" evidence="1">
    <location>
        <begin position="12"/>
        <end position="346"/>
    </location>
</feature>
<dbReference type="PANTHER" id="PTHR21646:SF23">
    <property type="entry name" value="UBIQUITIN CARBOXYL-TERMINAL HYDROLASE USP2"/>
    <property type="match status" value="1"/>
</dbReference>
<dbReference type="PANTHER" id="PTHR21646">
    <property type="entry name" value="UBIQUITIN CARBOXYL-TERMINAL HYDROLASE"/>
    <property type="match status" value="1"/>
</dbReference>
<dbReference type="GO" id="GO:0004843">
    <property type="term" value="F:cysteine-type deubiquitinase activity"/>
    <property type="evidence" value="ECO:0007669"/>
    <property type="project" value="InterPro"/>
</dbReference>
<dbReference type="InterPro" id="IPR050185">
    <property type="entry name" value="Ub_carboxyl-term_hydrolase"/>
</dbReference>
<protein>
    <recommendedName>
        <fullName evidence="1">USP domain-containing protein</fullName>
    </recommendedName>
</protein>
<evidence type="ECO:0000259" key="1">
    <source>
        <dbReference type="PROSITE" id="PS50235"/>
    </source>
</evidence>
<dbReference type="InterPro" id="IPR018200">
    <property type="entry name" value="USP_CS"/>
</dbReference>
<dbReference type="PROSITE" id="PS00972">
    <property type="entry name" value="USP_1"/>
    <property type="match status" value="1"/>
</dbReference>
<dbReference type="InterPro" id="IPR038765">
    <property type="entry name" value="Papain-like_cys_pep_sf"/>
</dbReference>
<dbReference type="PROSITE" id="PS50235">
    <property type="entry name" value="USP_3"/>
    <property type="match status" value="1"/>
</dbReference>
<dbReference type="PROSITE" id="PS00973">
    <property type="entry name" value="USP_2"/>
    <property type="match status" value="1"/>
</dbReference>
<sequence length="350" mass="40753">MDLSKYHNKGITGLENLGNTCFLNSCLQVLNHTYELNEVLNSEKLKKNTKVDLPDAEILKEWNDLRTVMWSGNGIVTPKKFVYNVHKIAKVKNRELFTGFAQNDMPEFLLFIMDCIHNSICRSVTMRISGNASTYTDEMALKCYDTQKTIYAKEYSEIMDMFYGIYVSEIKSMDGTKTLLMKPETYFILDLPIIYGNEMANNLYGCFDLFTRPEMLQGDNAWFNEETQKKEDTYKHISFWNLPKVLVITLKRFSPNGSHKINHKVEFPFEDLDLSKYICGYNANTYVYDLYGICNHMGGTSGGHYTAFVKNAMNQWYHFNDRNVSRVENLTEMVTPMAYCLFYRKKNNLL</sequence>
<dbReference type="AlphaFoldDB" id="A0A6C0H2C4"/>
<dbReference type="SUPFAM" id="SSF54001">
    <property type="entry name" value="Cysteine proteinases"/>
    <property type="match status" value="1"/>
</dbReference>
<evidence type="ECO:0000313" key="2">
    <source>
        <dbReference type="EMBL" id="QHT74295.1"/>
    </source>
</evidence>
<dbReference type="Pfam" id="PF00443">
    <property type="entry name" value="UCH"/>
    <property type="match status" value="1"/>
</dbReference>
<dbReference type="EMBL" id="MN739849">
    <property type="protein sequence ID" value="QHT74295.1"/>
    <property type="molecule type" value="Genomic_DNA"/>
</dbReference>
<organism evidence="2">
    <name type="scientific">viral metagenome</name>
    <dbReference type="NCBI Taxonomy" id="1070528"/>
    <lineage>
        <taxon>unclassified sequences</taxon>
        <taxon>metagenomes</taxon>
        <taxon>organismal metagenomes</taxon>
    </lineage>
</organism>
<proteinExistence type="predicted"/>